<feature type="region of interest" description="Disordered" evidence="1">
    <location>
        <begin position="432"/>
        <end position="455"/>
    </location>
</feature>
<dbReference type="PANTHER" id="PTHR39211">
    <property type="entry name" value="CHROMOSOME 7, WHOLE GENOME SHOTGUN SEQUENCE"/>
    <property type="match status" value="1"/>
</dbReference>
<dbReference type="AlphaFoldDB" id="G0UJA6"/>
<accession>G0UJA6</accession>
<dbReference type="EMBL" id="HE575315">
    <property type="protein sequence ID" value="CCC89458.1"/>
    <property type="molecule type" value="Genomic_DNA"/>
</dbReference>
<organism evidence="2">
    <name type="scientific">Trypanosoma congolense (strain IL3000)</name>
    <dbReference type="NCBI Taxonomy" id="1068625"/>
    <lineage>
        <taxon>Eukaryota</taxon>
        <taxon>Discoba</taxon>
        <taxon>Euglenozoa</taxon>
        <taxon>Kinetoplastea</taxon>
        <taxon>Metakinetoplastina</taxon>
        <taxon>Trypanosomatida</taxon>
        <taxon>Trypanosomatidae</taxon>
        <taxon>Trypanosoma</taxon>
        <taxon>Nannomonas</taxon>
    </lineage>
</organism>
<dbReference type="PANTHER" id="PTHR39211:SF1">
    <property type="entry name" value="ABNORMAL SPINDLE-LIKE MICROCEPHALY-ASSOCIATED PROTEIN ASH DOMAIN-CONTAINING PROTEIN"/>
    <property type="match status" value="1"/>
</dbReference>
<evidence type="ECO:0000313" key="2">
    <source>
        <dbReference type="EMBL" id="CCC89458.1"/>
    </source>
</evidence>
<feature type="region of interest" description="Disordered" evidence="1">
    <location>
        <begin position="673"/>
        <end position="692"/>
    </location>
</feature>
<dbReference type="InterPro" id="IPR013783">
    <property type="entry name" value="Ig-like_fold"/>
</dbReference>
<dbReference type="Gene3D" id="2.60.40.10">
    <property type="entry name" value="Immunoglobulins"/>
    <property type="match status" value="1"/>
</dbReference>
<proteinExistence type="predicted"/>
<gene>
    <name evidence="2" type="ORF">TCIL3000_2_260</name>
</gene>
<feature type="compositionally biased region" description="Polar residues" evidence="1">
    <location>
        <begin position="436"/>
        <end position="455"/>
    </location>
</feature>
<sequence>MKMLKVAPSELQFGTLAINETPAYCRFCVKNTDSYASLSVKLSATTVPSAIRFQLSDSKLQLDDDEVDGSALNESSSQTAQILTPNFYNAAFDSINVIESLELQPLEEQEIIAIFSPEPGSFSNIVEQTPPTLVNGVIQLTSTSSRTSVMRSLSLDNSVKRTSTLGSAATYAYKDHYNPSHLHSSYSADSVASYSPVLNGVPALSNSSSLHAAVRSETVTIPFSATVFLSVLTVSQSELQATMAPNRTHLMEFSVANISPLPLPFVIRTQTMPHKNVEVAVYEGKKFELPQIGRVLLLRGHASMNFTIMIHTAAGAELLASGETIKRFCHRTILQCDNLRDTRNSALVCVNVNVVPEHFQTRLVSVADPNLDFGGVYRGTRVVREVSICNISREDLTVRLLDSRPQHCEGMLTLVRGPSGAAVGGQVVDSIGNGDTGTKATDGSKDTTTGKSSYNPHVPVDEVVIAAQKGALQVAVMYVASTDSEHKGTASLNFELDFVITACGGGTGTGSGEQQQRVVVHCIATLFTSTIVAPQNHINIGDCTVGQSRRCTFYIENPSPLPTAVQVQLRSKIVSIEGVPPRLSATGVPETVGEFSIAPQSSLPLTLRLTPQRVNPTYRKQLTVVNVSNPAEDRLILTIEANNMPPAETELHNEFYTWDCKPLCHENRVNPVKSGAGGANGSEVDERSGGGAPQLRAIANVPLIVACTVHSRVEYPLVLQLHTTGSEIDTFSLEGMPMADFEALAVELHSCCFGDDDMGGKPLPERAEEAWDGVMRALRNHALPAASVILEPRGRATVYVCIQRNLVGITDAVTKEDGINIAVDNVEARRFIRLSYRVYSTRFELGGQKTKHFGEVNVGERKTTKLLIINQCNSLLLLRVTKSRSVM</sequence>
<protein>
    <submittedName>
        <fullName evidence="2">Uncharacterized protein TCIL3000_2_260</fullName>
    </submittedName>
</protein>
<feature type="non-terminal residue" evidence="2">
    <location>
        <position position="887"/>
    </location>
</feature>
<reference evidence="2" key="1">
    <citation type="journal article" date="2012" name="Proc. Natl. Acad. Sci. U.S.A.">
        <title>Antigenic diversity is generated by distinct evolutionary mechanisms in African trypanosome species.</title>
        <authorList>
            <person name="Jackson A.P."/>
            <person name="Berry A."/>
            <person name="Aslett M."/>
            <person name="Allison H.C."/>
            <person name="Burton P."/>
            <person name="Vavrova-Anderson J."/>
            <person name="Brown R."/>
            <person name="Browne H."/>
            <person name="Corton N."/>
            <person name="Hauser H."/>
            <person name="Gamble J."/>
            <person name="Gilderthorp R."/>
            <person name="Marcello L."/>
            <person name="McQuillan J."/>
            <person name="Otto T.D."/>
            <person name="Quail M.A."/>
            <person name="Sanders M.J."/>
            <person name="van Tonder A."/>
            <person name="Ginger M.L."/>
            <person name="Field M.C."/>
            <person name="Barry J.D."/>
            <person name="Hertz-Fowler C."/>
            <person name="Berriman M."/>
        </authorList>
    </citation>
    <scope>NUCLEOTIDE SEQUENCE</scope>
    <source>
        <strain evidence="2">IL3000</strain>
    </source>
</reference>
<name>G0UJA6_TRYCI</name>
<evidence type="ECO:0000256" key="1">
    <source>
        <dbReference type="SAM" id="MobiDB-lite"/>
    </source>
</evidence>
<dbReference type="VEuPathDB" id="TriTrypDB:TcIL3000_2_260"/>